<keyword evidence="2 15" id="KW-0597">Phosphoprotein</keyword>
<keyword evidence="10" id="KW-1039">Host endosome</keyword>
<comment type="subcellular location">
    <subcellularLocation>
        <location evidence="15">Virion</location>
    </subcellularLocation>
    <subcellularLocation>
        <location evidence="15">Host nucleus</location>
    </subcellularLocation>
</comment>
<proteinExistence type="inferred from homology"/>
<keyword evidence="7 15" id="KW-0946">Virion</keyword>
<evidence type="ECO:0000256" key="3">
    <source>
        <dbReference type="ARBA" id="ARBA00022561"/>
    </source>
</evidence>
<evidence type="ECO:0000256" key="13">
    <source>
        <dbReference type="ARBA" id="ARBA00023157"/>
    </source>
</evidence>
<evidence type="ECO:0000256" key="15">
    <source>
        <dbReference type="HAMAP-Rule" id="MF_04003"/>
    </source>
</evidence>
<keyword evidence="3 15" id="KW-0167">Capsid protein</keyword>
<evidence type="ECO:0000256" key="9">
    <source>
        <dbReference type="ARBA" id="ARBA00022952"/>
    </source>
</evidence>
<evidence type="ECO:0000256" key="8">
    <source>
        <dbReference type="ARBA" id="ARBA00022921"/>
    </source>
</evidence>
<dbReference type="HAMAP" id="MF_04003">
    <property type="entry name" value="PPV_L2"/>
    <property type="match status" value="1"/>
</dbReference>
<keyword evidence="11 15" id="KW-1176">Cytoplasmic inwards viral transport</keyword>
<dbReference type="GO" id="GO:0046718">
    <property type="term" value="P:symbiont entry into host cell"/>
    <property type="evidence" value="ECO:0007669"/>
    <property type="project" value="UniProtKB-KW"/>
</dbReference>
<keyword evidence="4 15" id="KW-1048">Host nucleus</keyword>
<feature type="disulfide bond" evidence="15">
    <location>
        <begin position="17"/>
        <end position="23"/>
    </location>
</feature>
<evidence type="ECO:0000256" key="11">
    <source>
        <dbReference type="ARBA" id="ARBA00023120"/>
    </source>
</evidence>
<dbReference type="GO" id="GO:0075732">
    <property type="term" value="P:viral penetration into host nucleus"/>
    <property type="evidence" value="ECO:0007669"/>
    <property type="project" value="UniProtKB-KW"/>
</dbReference>
<dbReference type="GO" id="GO:0005198">
    <property type="term" value="F:structural molecule activity"/>
    <property type="evidence" value="ECO:0007669"/>
    <property type="project" value="UniProtKB-UniRule"/>
</dbReference>
<reference evidence="16" key="1">
    <citation type="journal article" date="2018" name="Nat. Med.">
        <title>Expanded skin virome in DOCK8-deficient patients.</title>
        <authorList>
            <consortium name="NISC Comparative Sequencing Program"/>
            <person name="Tirosh O."/>
            <person name="Conlan S."/>
            <person name="Deming C."/>
            <person name="Lee-Lin S.Q."/>
            <person name="Huang X."/>
            <person name="Su H.C."/>
            <person name="Freeman A.F."/>
            <person name="Segre J.A."/>
            <person name="Kong H.H."/>
        </authorList>
    </citation>
    <scope>NUCLEOTIDE SEQUENCE</scope>
    <source>
        <strain evidence="16">HPV-mSK_146</strain>
    </source>
</reference>
<comment type="PTM">
    <text evidence="15">Highly phosphorylated.</text>
</comment>
<protein>
    <recommendedName>
        <fullName evidence="15">Minor capsid protein L2</fullName>
    </recommendedName>
</protein>
<accession>A0A385PJZ4</accession>
<evidence type="ECO:0000256" key="6">
    <source>
        <dbReference type="ARBA" id="ARBA00022812"/>
    </source>
</evidence>
<sequence>MLRRRKRASPTDLYRSCALGGDCLPDVKNKIEQNTLADILLKVFGSIIYLGNLGIGTGRGSGGQYGYRPFGGTRPSTSATPVRPSLPVEAVVPGDVIPINPTDSAIVPLAEGLPETAVIDIPGAGPGLPTETIEITTSLDPLSEVTGVGEHPNVIYNTDQVAQIDVQLQPPPPKRILIDASLKDTNIDVASHASHVDSDYNVFVDANFNGQHVGIPEEIELQEINLREEFEIDEGPVRSTPLSERAITRARDLYNRYVQQVPTRQVLSASRPRVTFEFENPAFEDEIADVFEREVQELANNAKTEQMTDVIQLSDIRFGESPAGTVRVSRLGQRQGMITRSGLQVGQRVHFYYDISPVPKEAIELRTFGEYSNEASVVDELAQSSFINPFENPIEGSLEFSEDTLVDNLDEEFVGTHLVLTDTDLNGDTFTIPTIPPGIGVRVFVDDYAKSILVDHYVPNSFLFPSQYPYSPLQPSYQIDVNSFDYDIHPANIRRKRKRSSF</sequence>
<keyword evidence="6" id="KW-1040">Host Golgi apparatus</keyword>
<dbReference type="GO" id="GO:0003677">
    <property type="term" value="F:DNA binding"/>
    <property type="evidence" value="ECO:0007669"/>
    <property type="project" value="UniProtKB-UniRule"/>
</dbReference>
<dbReference type="GO" id="GO:0043657">
    <property type="term" value="C:host cell"/>
    <property type="evidence" value="ECO:0007669"/>
    <property type="project" value="GOC"/>
</dbReference>
<evidence type="ECO:0000256" key="1">
    <source>
        <dbReference type="ARBA" id="ARBA00022524"/>
    </source>
</evidence>
<dbReference type="GO" id="GO:0042025">
    <property type="term" value="C:host cell nucleus"/>
    <property type="evidence" value="ECO:0007669"/>
    <property type="project" value="UniProtKB-SubCell"/>
</dbReference>
<organism evidence="16">
    <name type="scientific">Human papillomavirus</name>
    <dbReference type="NCBI Taxonomy" id="10566"/>
    <lineage>
        <taxon>Viruses</taxon>
        <taxon>Monodnaviria</taxon>
        <taxon>Shotokuvirae</taxon>
        <taxon>Cossaviricota</taxon>
        <taxon>Papovaviricetes</taxon>
        <taxon>Zurhausenvirales</taxon>
        <taxon>Papillomaviridae</taxon>
    </lineage>
</organism>
<keyword evidence="5 15" id="KW-0945">Host-virus interaction</keyword>
<evidence type="ECO:0000256" key="12">
    <source>
        <dbReference type="ARBA" id="ARBA00023125"/>
    </source>
</evidence>
<comment type="caution">
    <text evidence="15">Lacks conserved residue(s) required for the propagation of feature annotation.</text>
</comment>
<keyword evidence="9 15" id="KW-1177">Microtubular inwards viral transport</keyword>
<dbReference type="EMBL" id="MH777288">
    <property type="protein sequence ID" value="AYA94184.1"/>
    <property type="molecule type" value="Genomic_DNA"/>
</dbReference>
<dbReference type="InterPro" id="IPR000784">
    <property type="entry name" value="Late_L2"/>
</dbReference>
<evidence type="ECO:0000256" key="7">
    <source>
        <dbReference type="ARBA" id="ARBA00022844"/>
    </source>
</evidence>
<comment type="function">
    <text evidence="15">Minor protein of the capsid that localizes along the inner surface of the virion, within the central cavities beneath the L1 pentamers. Plays a role in capsid stabilization through interaction with the major capsid protein L1. Once the virion enters the host cell, L2 escorts the genomic DNA into the nucleus by promoting escape from the endosomal compartments and traffic through the host Golgi network. Mechanistically, the C-terminus of L2 possesses a cell-penetrating peptide that protudes from the host endosome, interacts with host cytoplasmic retromer cargo and thereby mediates the capsid delivery to the host trans-Golgi network. Plays a role through its interaction with host dynein in the intracellular microtubule-dependent transport of viral capsid toward the nucleus. Mediates the viral genome import into the nucleus through binding to host importins. Once within the nucleus, L2 localizes viral genomes to host PML bodies in order to activate early gene expression for establishment of infection. Later on, promotes late gene expression by interacting with the viral E2 protein and by inhibiting its transcriptional activation functions. During virion assembly, encapsidates the genome by direct interaction with the viral DNA.</text>
</comment>
<evidence type="ECO:0000256" key="2">
    <source>
        <dbReference type="ARBA" id="ARBA00022553"/>
    </source>
</evidence>
<name>A0A385PJZ4_9PAPI</name>
<keyword evidence="14 15" id="KW-1160">Virus entry into host cell</keyword>
<keyword evidence="8 15" id="KW-0426">Late protein</keyword>
<evidence type="ECO:0000256" key="10">
    <source>
        <dbReference type="ARBA" id="ARBA00023046"/>
    </source>
</evidence>
<keyword evidence="12 15" id="KW-0238">DNA-binding</keyword>
<dbReference type="GO" id="GO:0019028">
    <property type="term" value="C:viral capsid"/>
    <property type="evidence" value="ECO:0007669"/>
    <property type="project" value="UniProtKB-UniRule"/>
</dbReference>
<evidence type="ECO:0000256" key="14">
    <source>
        <dbReference type="ARBA" id="ARBA00023296"/>
    </source>
</evidence>
<comment type="similarity">
    <text evidence="15">Belongs to the papillomaviridae L2 protein family.</text>
</comment>
<keyword evidence="1 15" id="KW-1163">Viral penetration into host nucleus</keyword>
<keyword evidence="13 15" id="KW-1015">Disulfide bond</keyword>
<dbReference type="GO" id="GO:0075521">
    <property type="term" value="P:microtubule-dependent intracellular transport of viral material towards nucleus"/>
    <property type="evidence" value="ECO:0007669"/>
    <property type="project" value="UniProtKB-UniRule"/>
</dbReference>
<comment type="subunit">
    <text evidence="15">Interacts with major capsid protein L1. Interacts with E2; this interaction inhibits E2 transcriptional activity but not the DNA replication function E2. Interacts with host HSPA8; this interaction is required for L2 nuclear translocation. Interacts with host importins KPNB2 and KPNB3. Forms a complex with importin alpha2-beta1 heterodimers via interaction with the importin alpha2 adapter. Interacts with host DYNLT1; this interaction is essential for virus intracellular transport during entry. Interacts (via C-terminus) with host retromer subunits VPS35 AND VPS29.</text>
</comment>
<dbReference type="Pfam" id="PF00513">
    <property type="entry name" value="Late_protein_L2"/>
    <property type="match status" value="1"/>
</dbReference>
<gene>
    <name evidence="15" type="primary">L2</name>
</gene>
<evidence type="ECO:0000313" key="16">
    <source>
        <dbReference type="EMBL" id="AYA94184.1"/>
    </source>
</evidence>
<evidence type="ECO:0000256" key="4">
    <source>
        <dbReference type="ARBA" id="ARBA00022562"/>
    </source>
</evidence>
<evidence type="ECO:0000256" key="5">
    <source>
        <dbReference type="ARBA" id="ARBA00022581"/>
    </source>
</evidence>